<evidence type="ECO:0000313" key="3">
    <source>
        <dbReference type="Proteomes" id="UP000016927"/>
    </source>
</evidence>
<dbReference type="AlphaFoldDB" id="R0KVX7"/>
<accession>R0KVX7</accession>
<evidence type="ECO:0000313" key="2">
    <source>
        <dbReference type="EMBL" id="EOB14347.1"/>
    </source>
</evidence>
<feature type="compositionally biased region" description="Basic and acidic residues" evidence="1">
    <location>
        <begin position="96"/>
        <end position="117"/>
    </location>
</feature>
<dbReference type="VEuPathDB" id="MicrosporidiaDB:NBO_29g0029"/>
<dbReference type="InterPro" id="IPR011993">
    <property type="entry name" value="PH-like_dom_sf"/>
</dbReference>
<dbReference type="Proteomes" id="UP000016927">
    <property type="component" value="Unassembled WGS sequence"/>
</dbReference>
<feature type="compositionally biased region" description="Polar residues" evidence="1">
    <location>
        <begin position="1"/>
        <end position="11"/>
    </location>
</feature>
<feature type="compositionally biased region" description="Basic and acidic residues" evidence="1">
    <location>
        <begin position="44"/>
        <end position="54"/>
    </location>
</feature>
<name>R0KVX7_NOSB1</name>
<feature type="compositionally biased region" description="Polar residues" evidence="1">
    <location>
        <begin position="85"/>
        <end position="95"/>
    </location>
</feature>
<gene>
    <name evidence="2" type="ORF">NBO_29g0029</name>
</gene>
<evidence type="ECO:0008006" key="4">
    <source>
        <dbReference type="Google" id="ProtNLM"/>
    </source>
</evidence>
<organism evidence="2 3">
    <name type="scientific">Nosema bombycis (strain CQ1 / CVCC 102059)</name>
    <name type="common">Microsporidian parasite</name>
    <name type="synonym">Pebrine of silkworm</name>
    <dbReference type="NCBI Taxonomy" id="578461"/>
    <lineage>
        <taxon>Eukaryota</taxon>
        <taxon>Fungi</taxon>
        <taxon>Fungi incertae sedis</taxon>
        <taxon>Microsporidia</taxon>
        <taxon>Nosematidae</taxon>
        <taxon>Nosema</taxon>
    </lineage>
</organism>
<proteinExistence type="predicted"/>
<evidence type="ECO:0000256" key="1">
    <source>
        <dbReference type="SAM" id="MobiDB-lite"/>
    </source>
</evidence>
<sequence length="271" mass="32217">MTNTHLNNNEMNPLMSGYSPKRFKEENNLKIEEKEKMNLLNESNEIKKDDKHEDDKDDCENDKDECFKDDKDDCEDDKNNVDDIQSASPETLNQQPHKEDVQQEPKEDVNQTKHDSNKTINNTKPTFNIFQFDKPKTDQAKPSPFLFEKNEVKEEEKKVLFVVSEEEKGIDHIFKEKCCFYKFFKKWEKIGYGTVYITREKENNRLIFFREGTMSKLIDLLLNFDCKPYKKEKGVGFINFKEVDGKIIRENVLLSFDSQLLIDDFYEMIRK</sequence>
<keyword evidence="3" id="KW-1185">Reference proteome</keyword>
<feature type="compositionally biased region" description="Basic and acidic residues" evidence="1">
    <location>
        <begin position="64"/>
        <end position="81"/>
    </location>
</feature>
<dbReference type="HOGENOM" id="CLU_089715_0_0_1"/>
<protein>
    <recommendedName>
        <fullName evidence="4">PH domain-containing protein</fullName>
    </recommendedName>
</protein>
<dbReference type="EMBL" id="KB908937">
    <property type="protein sequence ID" value="EOB14347.1"/>
    <property type="molecule type" value="Genomic_DNA"/>
</dbReference>
<feature type="compositionally biased region" description="Basic and acidic residues" evidence="1">
    <location>
        <begin position="22"/>
        <end position="37"/>
    </location>
</feature>
<dbReference type="SUPFAM" id="SSF50729">
    <property type="entry name" value="PH domain-like"/>
    <property type="match status" value="1"/>
</dbReference>
<feature type="region of interest" description="Disordered" evidence="1">
    <location>
        <begin position="1"/>
        <end position="121"/>
    </location>
</feature>
<reference evidence="2 3" key="1">
    <citation type="journal article" date="2013" name="BMC Genomics">
        <title>Comparative genomics of parasitic silkworm microsporidia reveal an association between genome expansion and host adaptation.</title>
        <authorList>
            <person name="Pan G."/>
            <person name="Xu J."/>
            <person name="Li T."/>
            <person name="Xia Q."/>
            <person name="Liu S.L."/>
            <person name="Zhang G."/>
            <person name="Li S."/>
            <person name="Li C."/>
            <person name="Liu H."/>
            <person name="Yang L."/>
            <person name="Liu T."/>
            <person name="Zhang X."/>
            <person name="Wu Z."/>
            <person name="Fan W."/>
            <person name="Dang X."/>
            <person name="Xiang H."/>
            <person name="Tao M."/>
            <person name="Li Y."/>
            <person name="Hu J."/>
            <person name="Li Z."/>
            <person name="Lin L."/>
            <person name="Luo J."/>
            <person name="Geng L."/>
            <person name="Wang L."/>
            <person name="Long M."/>
            <person name="Wan Y."/>
            <person name="He N."/>
            <person name="Zhang Z."/>
            <person name="Lu C."/>
            <person name="Keeling P.J."/>
            <person name="Wang J."/>
            <person name="Xiang Z."/>
            <person name="Zhou Z."/>
        </authorList>
    </citation>
    <scope>NUCLEOTIDE SEQUENCE [LARGE SCALE GENOMIC DNA]</scope>
    <source>
        <strain evidence="3">CQ1 / CVCC 102059</strain>
    </source>
</reference>
<dbReference type="Gene3D" id="2.30.29.30">
    <property type="entry name" value="Pleckstrin-homology domain (PH domain)/Phosphotyrosine-binding domain (PTB)"/>
    <property type="match status" value="1"/>
</dbReference>